<feature type="non-terminal residue" evidence="7">
    <location>
        <position position="602"/>
    </location>
</feature>
<accession>A0A502G619</accession>
<keyword evidence="4" id="KW-0472">Membrane</keyword>
<dbReference type="Gene3D" id="1.10.287.950">
    <property type="entry name" value="Methyl-accepting chemotaxis protein"/>
    <property type="match status" value="1"/>
</dbReference>
<keyword evidence="4" id="KW-1133">Transmembrane helix</keyword>
<evidence type="ECO:0000256" key="3">
    <source>
        <dbReference type="PROSITE-ProRule" id="PRU00284"/>
    </source>
</evidence>
<keyword evidence="4" id="KW-0812">Transmembrane</keyword>
<keyword evidence="8" id="KW-1185">Reference proteome</keyword>
<dbReference type="PANTHER" id="PTHR32089:SF112">
    <property type="entry name" value="LYSOZYME-LIKE PROTEIN-RELATED"/>
    <property type="match status" value="1"/>
</dbReference>
<organism evidence="7 8">
    <name type="scientific">Muricoccus nepalensis</name>
    <dbReference type="NCBI Taxonomy" id="1854500"/>
    <lineage>
        <taxon>Bacteria</taxon>
        <taxon>Pseudomonadati</taxon>
        <taxon>Pseudomonadota</taxon>
        <taxon>Alphaproteobacteria</taxon>
        <taxon>Acetobacterales</taxon>
        <taxon>Roseomonadaceae</taxon>
        <taxon>Muricoccus</taxon>
    </lineage>
</organism>
<dbReference type="PROSITE" id="PS50111">
    <property type="entry name" value="CHEMOTAXIS_TRANSDUC_2"/>
    <property type="match status" value="1"/>
</dbReference>
<feature type="domain" description="HAMP" evidence="6">
    <location>
        <begin position="344"/>
        <end position="397"/>
    </location>
</feature>
<evidence type="ECO:0000313" key="8">
    <source>
        <dbReference type="Proteomes" id="UP000317078"/>
    </source>
</evidence>
<name>A0A502G619_9PROT</name>
<dbReference type="Gene3D" id="6.10.340.10">
    <property type="match status" value="1"/>
</dbReference>
<evidence type="ECO:0000259" key="5">
    <source>
        <dbReference type="PROSITE" id="PS50111"/>
    </source>
</evidence>
<dbReference type="PANTHER" id="PTHR32089">
    <property type="entry name" value="METHYL-ACCEPTING CHEMOTAXIS PROTEIN MCPB"/>
    <property type="match status" value="1"/>
</dbReference>
<evidence type="ECO:0000259" key="6">
    <source>
        <dbReference type="PROSITE" id="PS50885"/>
    </source>
</evidence>
<dbReference type="Pfam" id="PF00672">
    <property type="entry name" value="HAMP"/>
    <property type="match status" value="1"/>
</dbReference>
<dbReference type="GO" id="GO:0007165">
    <property type="term" value="P:signal transduction"/>
    <property type="evidence" value="ECO:0007669"/>
    <property type="project" value="UniProtKB-KW"/>
</dbReference>
<dbReference type="AlphaFoldDB" id="A0A502G619"/>
<evidence type="ECO:0000313" key="7">
    <source>
        <dbReference type="EMBL" id="TPG56850.1"/>
    </source>
</evidence>
<protein>
    <submittedName>
        <fullName evidence="7">Methyl-accepting chemotaxis protein</fullName>
    </submittedName>
</protein>
<dbReference type="GO" id="GO:0016020">
    <property type="term" value="C:membrane"/>
    <property type="evidence" value="ECO:0007669"/>
    <property type="project" value="InterPro"/>
</dbReference>
<comment type="similarity">
    <text evidence="2">Belongs to the methyl-accepting chemotaxis (MCP) protein family.</text>
</comment>
<dbReference type="SUPFAM" id="SSF58104">
    <property type="entry name" value="Methyl-accepting chemotaxis protein (MCP) signaling domain"/>
    <property type="match status" value="1"/>
</dbReference>
<comment type="caution">
    <text evidence="7">The sequence shown here is derived from an EMBL/GenBank/DDBJ whole genome shotgun (WGS) entry which is preliminary data.</text>
</comment>
<feature type="domain" description="Methyl-accepting transducer" evidence="5">
    <location>
        <begin position="437"/>
        <end position="602"/>
    </location>
</feature>
<dbReference type="CDD" id="cd06225">
    <property type="entry name" value="HAMP"/>
    <property type="match status" value="1"/>
</dbReference>
<dbReference type="InterPro" id="IPR004089">
    <property type="entry name" value="MCPsignal_dom"/>
</dbReference>
<evidence type="ECO:0000256" key="2">
    <source>
        <dbReference type="ARBA" id="ARBA00029447"/>
    </source>
</evidence>
<keyword evidence="1 3" id="KW-0807">Transducer</keyword>
<dbReference type="PROSITE" id="PS50885">
    <property type="entry name" value="HAMP"/>
    <property type="match status" value="1"/>
</dbReference>
<dbReference type="Pfam" id="PF00015">
    <property type="entry name" value="MCPsignal"/>
    <property type="match status" value="1"/>
</dbReference>
<dbReference type="RefSeq" id="WP_206667533.1">
    <property type="nucleotide sequence ID" value="NZ_RCZP01000010.1"/>
</dbReference>
<feature type="transmembrane region" description="Helical" evidence="4">
    <location>
        <begin position="319"/>
        <end position="342"/>
    </location>
</feature>
<dbReference type="InterPro" id="IPR003660">
    <property type="entry name" value="HAMP_dom"/>
</dbReference>
<dbReference type="EMBL" id="RCZP01000010">
    <property type="protein sequence ID" value="TPG56850.1"/>
    <property type="molecule type" value="Genomic_DNA"/>
</dbReference>
<evidence type="ECO:0000256" key="1">
    <source>
        <dbReference type="ARBA" id="ARBA00023224"/>
    </source>
</evidence>
<dbReference type="SMART" id="SM00283">
    <property type="entry name" value="MA"/>
    <property type="match status" value="1"/>
</dbReference>
<proteinExistence type="inferred from homology"/>
<gene>
    <name evidence="7" type="ORF">EAH89_12290</name>
</gene>
<sequence length="602" mass="62162">MKTRLSLSLQMSLLIGSLCVPLMASSAWLFVRASGDLREAGQAVAVADATRTAFIALQSTRVERGPLRLALRSEPPGAPSLLEGALQARARANPALDALAAACAEVACVPGDGPARLRAARAALDALRREADPALALPLAARPAGIGDRYNVAITALVDLLEEASATLTARIRGTDGPSATLAQVKDAAYATRDPAGLERDFLLSAMANRAVTPEQRAAMAQLRARASATWPLVTGVAAGLPAPVRAAIERVRKDYFGRFAAQRDALEKALAEGREPPLTPVALNAAIDRATGQLVEVAELSIAEIGRLAEARAEGARLWLAASGALFLALGAVALAANLLVRRRVIQPLGRLRDAMLRLSRRDYDFALPDAARADEIGEMARATESCREGLHEADALAAARLEEGRQKQERGARVDALVRGFEEGTAAVLRDVTRAAAELDATAGELAGTASAGVERAGAVAAASEEASANVGTVAASAEELAASIAEVSRQVTSSAEVARRAALDARSTDEAVGRLSEAARSIGDVVRLISDIAGQTNLLALNATIEAARAGEAGRGFAVVASEVKALAAQTAKATEEIGAQIAAMQGETGRAVEAIGGI</sequence>
<evidence type="ECO:0000256" key="4">
    <source>
        <dbReference type="SAM" id="Phobius"/>
    </source>
</evidence>
<dbReference type="SMART" id="SM00304">
    <property type="entry name" value="HAMP"/>
    <property type="match status" value="1"/>
</dbReference>
<dbReference type="Proteomes" id="UP000317078">
    <property type="component" value="Unassembled WGS sequence"/>
</dbReference>
<reference evidence="7 8" key="1">
    <citation type="journal article" date="2019" name="Environ. Microbiol.">
        <title>Species interactions and distinct microbial communities in high Arctic permafrost affected cryosols are associated with the CH4 and CO2 gas fluxes.</title>
        <authorList>
            <person name="Altshuler I."/>
            <person name="Hamel J."/>
            <person name="Turney S."/>
            <person name="Magnuson E."/>
            <person name="Levesque R."/>
            <person name="Greer C."/>
            <person name="Whyte L.G."/>
        </authorList>
    </citation>
    <scope>NUCLEOTIDE SEQUENCE [LARGE SCALE GENOMIC DNA]</scope>
    <source>
        <strain evidence="7 8">S9.3B</strain>
    </source>
</reference>